<evidence type="ECO:0000313" key="10">
    <source>
        <dbReference type="Proteomes" id="UP000010482"/>
    </source>
</evidence>
<accession>K9YU22</accession>
<evidence type="ECO:0000256" key="7">
    <source>
        <dbReference type="SAM" id="Phobius"/>
    </source>
</evidence>
<dbReference type="OrthoDB" id="553569at2"/>
<dbReference type="Pfam" id="PF26002">
    <property type="entry name" value="Beta-barrel_AprE"/>
    <property type="match status" value="1"/>
</dbReference>
<reference evidence="9" key="1">
    <citation type="submission" date="2012-04" db="EMBL/GenBank/DDBJ databases">
        <title>Finished genome of Dactylococcopsis salina PCC 8305.</title>
        <authorList>
            <consortium name="US DOE Joint Genome Institute"/>
            <person name="Gugger M."/>
            <person name="Coursin T."/>
            <person name="Rippka R."/>
            <person name="Tandeau De Marsac N."/>
            <person name="Huntemann M."/>
            <person name="Wei C.-L."/>
            <person name="Han J."/>
            <person name="Detter J.C."/>
            <person name="Han C."/>
            <person name="Tapia R."/>
            <person name="Daligault H."/>
            <person name="Chen A."/>
            <person name="Krypides N."/>
            <person name="Mavromatis K."/>
            <person name="Markowitz V."/>
            <person name="Szeto E."/>
            <person name="Ivanova N."/>
            <person name="Ovchinnikova G."/>
            <person name="Pagani I."/>
            <person name="Pati A."/>
            <person name="Goodwin L."/>
            <person name="Peters L."/>
            <person name="Pitluck S."/>
            <person name="Woyke T."/>
            <person name="Kerfeld C."/>
        </authorList>
    </citation>
    <scope>NUCLEOTIDE SEQUENCE [LARGE SCALE GENOMIC DNA]</scope>
    <source>
        <strain evidence="9">PCC 8305</strain>
    </source>
</reference>
<feature type="domain" description="AprE-like beta-barrel" evidence="8">
    <location>
        <begin position="427"/>
        <end position="517"/>
    </location>
</feature>
<feature type="transmembrane region" description="Helical" evidence="7">
    <location>
        <begin position="60"/>
        <end position="78"/>
    </location>
</feature>
<organism evidence="9 10">
    <name type="scientific">Dactylococcopsis salina (strain PCC 8305)</name>
    <name type="common">Myxobactron salinum</name>
    <dbReference type="NCBI Taxonomy" id="13035"/>
    <lineage>
        <taxon>Bacteria</taxon>
        <taxon>Bacillati</taxon>
        <taxon>Cyanobacteriota</taxon>
        <taxon>Cyanophyceae</taxon>
        <taxon>Nodosilineales</taxon>
        <taxon>Cymatolegaceae</taxon>
        <taxon>Dactylococcopsis</taxon>
    </lineage>
</organism>
<gene>
    <name evidence="9" type="ORF">Dacsa_1138</name>
</gene>
<keyword evidence="10" id="KW-1185">Reference proteome</keyword>
<proteinExistence type="inferred from homology"/>
<evidence type="ECO:0000256" key="5">
    <source>
        <dbReference type="ARBA" id="ARBA00023136"/>
    </source>
</evidence>
<dbReference type="RefSeq" id="WP_015228849.1">
    <property type="nucleotide sequence ID" value="NC_019780.1"/>
</dbReference>
<dbReference type="EMBL" id="CP003944">
    <property type="protein sequence ID" value="AFZ49840.1"/>
    <property type="molecule type" value="Genomic_DNA"/>
</dbReference>
<evidence type="ECO:0000256" key="3">
    <source>
        <dbReference type="ARBA" id="ARBA00022692"/>
    </source>
</evidence>
<dbReference type="KEGG" id="dsl:Dacsa_1138"/>
<evidence type="ECO:0000256" key="6">
    <source>
        <dbReference type="SAM" id="Coils"/>
    </source>
</evidence>
<dbReference type="Proteomes" id="UP000010482">
    <property type="component" value="Chromosome"/>
</dbReference>
<dbReference type="PANTHER" id="PTHR30386">
    <property type="entry name" value="MEMBRANE FUSION SUBUNIT OF EMRAB-TOLC MULTIDRUG EFFLUX PUMP"/>
    <property type="match status" value="1"/>
</dbReference>
<keyword evidence="4 7" id="KW-1133">Transmembrane helix</keyword>
<evidence type="ECO:0000256" key="4">
    <source>
        <dbReference type="ARBA" id="ARBA00022989"/>
    </source>
</evidence>
<evidence type="ECO:0000256" key="2">
    <source>
        <dbReference type="ARBA" id="ARBA00009477"/>
    </source>
</evidence>
<keyword evidence="3 7" id="KW-0812">Transmembrane</keyword>
<comment type="subcellular location">
    <subcellularLocation>
        <location evidence="1">Membrane</location>
        <topology evidence="1">Single-pass membrane protein</topology>
    </subcellularLocation>
</comment>
<name>K9YU22_DACS8</name>
<protein>
    <submittedName>
        <fullName evidence="9">Multidrug resistance efflux pump</fullName>
    </submittedName>
</protein>
<dbReference type="AlphaFoldDB" id="K9YU22"/>
<comment type="similarity">
    <text evidence="2">Belongs to the membrane fusion protein (MFP) (TC 8.A.1) family.</text>
</comment>
<evidence type="ECO:0000259" key="8">
    <source>
        <dbReference type="Pfam" id="PF26002"/>
    </source>
</evidence>
<dbReference type="PANTHER" id="PTHR30386:SF26">
    <property type="entry name" value="TRANSPORT PROTEIN COMB"/>
    <property type="match status" value="1"/>
</dbReference>
<evidence type="ECO:0000256" key="1">
    <source>
        <dbReference type="ARBA" id="ARBA00004167"/>
    </source>
</evidence>
<keyword evidence="6" id="KW-0175">Coiled coil</keyword>
<dbReference type="GO" id="GO:0016020">
    <property type="term" value="C:membrane"/>
    <property type="evidence" value="ECO:0007669"/>
    <property type="project" value="UniProtKB-SubCell"/>
</dbReference>
<dbReference type="Gene3D" id="2.40.30.170">
    <property type="match status" value="1"/>
</dbReference>
<feature type="coiled-coil region" evidence="6">
    <location>
        <begin position="367"/>
        <end position="394"/>
    </location>
</feature>
<dbReference type="InterPro" id="IPR050739">
    <property type="entry name" value="MFP"/>
</dbReference>
<dbReference type="eggNOG" id="COG0845">
    <property type="taxonomic scope" value="Bacteria"/>
</dbReference>
<dbReference type="PATRIC" id="fig|13035.3.peg.1279"/>
<dbReference type="SUPFAM" id="SSF111369">
    <property type="entry name" value="HlyD-like secretion proteins"/>
    <property type="match status" value="1"/>
</dbReference>
<dbReference type="STRING" id="13035.Dacsa_1138"/>
<dbReference type="InterPro" id="IPR058982">
    <property type="entry name" value="Beta-barrel_AprE"/>
</dbReference>
<sequence>MTSTNGKNSNQIVSNKNGNIQVKSSQLAKSKTDAPTPYNPYEEDFDQSVVLRQSPLWPRVVLWTILGVITFGVTWSYFAKIEQAVGAQGQLKPQGDVKEVQSPINGVIKEIATNKTIEPGEDPTRKGEPLEDGDIVKKGQILFHYDSTTAQARIDSLQNIKAALQQENSFYRQVMNNAATAPGAVETEINRLDIPVEVAMLARNRTALVEENRLYRAQIGLGERDENLGIDEVERLQASSRESSTRTESARLEGEQIQRQLRQVEIQLKDARTQLETERQKLEKLTTLFEEGGISEFRQIEQKQKVQQQEARLEQLKEEKERLLLDITQAGQELENTEAVTQKDVLDRIARNKQQIAQIDSQLTKAVVDNENRISELESQMSQAQQQLEYQNLKAPITGKIFDLKASPGFVANTSEKLMKIVPQDNLIAEVFITNKDIGFVKEGMTVDVRIDSFPFSEYGDIEGELVSIGSDALPPNETYDFFRFPAKIKLDQQTLKVKAREIPLQSGMSVSTNIKLREDRRVISLFIERFTKEVESLKNVR</sequence>
<evidence type="ECO:0000313" key="9">
    <source>
        <dbReference type="EMBL" id="AFZ49840.1"/>
    </source>
</evidence>
<feature type="coiled-coil region" evidence="6">
    <location>
        <begin position="254"/>
        <end position="340"/>
    </location>
</feature>
<feature type="coiled-coil region" evidence="6">
    <location>
        <begin position="147"/>
        <end position="174"/>
    </location>
</feature>
<keyword evidence="5 7" id="KW-0472">Membrane</keyword>
<dbReference type="HOGENOM" id="CLU_023976_0_0_3"/>